<comment type="caution">
    <text evidence="1">The sequence shown here is derived from an EMBL/GenBank/DDBJ whole genome shotgun (WGS) entry which is preliminary data.</text>
</comment>
<proteinExistence type="predicted"/>
<reference evidence="1 2" key="1">
    <citation type="journal article" date="2014" name="Agronomy (Basel)">
        <title>A Draft Genome Sequence for Ensete ventricosum, the Drought-Tolerant Tree Against Hunger.</title>
        <authorList>
            <person name="Harrison J."/>
            <person name="Moore K.A."/>
            <person name="Paszkiewicz K."/>
            <person name="Jones T."/>
            <person name="Grant M."/>
            <person name="Ambacheew D."/>
            <person name="Muzemil S."/>
            <person name="Studholme D.J."/>
        </authorList>
    </citation>
    <scope>NUCLEOTIDE SEQUENCE [LARGE SCALE GENOMIC DNA]</scope>
</reference>
<evidence type="ECO:0000313" key="2">
    <source>
        <dbReference type="Proteomes" id="UP000287651"/>
    </source>
</evidence>
<protein>
    <submittedName>
        <fullName evidence="1">Uncharacterized protein</fullName>
    </submittedName>
</protein>
<feature type="non-terminal residue" evidence="1">
    <location>
        <position position="1"/>
    </location>
</feature>
<organism evidence="1 2">
    <name type="scientific">Ensete ventricosum</name>
    <name type="common">Abyssinian banana</name>
    <name type="synonym">Musa ensete</name>
    <dbReference type="NCBI Taxonomy" id="4639"/>
    <lineage>
        <taxon>Eukaryota</taxon>
        <taxon>Viridiplantae</taxon>
        <taxon>Streptophyta</taxon>
        <taxon>Embryophyta</taxon>
        <taxon>Tracheophyta</taxon>
        <taxon>Spermatophyta</taxon>
        <taxon>Magnoliopsida</taxon>
        <taxon>Liliopsida</taxon>
        <taxon>Zingiberales</taxon>
        <taxon>Musaceae</taxon>
        <taxon>Ensete</taxon>
    </lineage>
</organism>
<dbReference type="EMBL" id="AMZH03016624">
    <property type="protein sequence ID" value="RRT44200.1"/>
    <property type="molecule type" value="Genomic_DNA"/>
</dbReference>
<name>A0A426XXV7_ENSVE</name>
<dbReference type="AlphaFoldDB" id="A0A426XXV7"/>
<sequence length="70" mass="7851">LARVKSKHRAEVRTMRLGTLLERVGSSRKVSGACQDGAREFTRRRSRLVGRLSGVAERLAESWEGLEVDL</sequence>
<evidence type="ECO:0000313" key="1">
    <source>
        <dbReference type="EMBL" id="RRT44200.1"/>
    </source>
</evidence>
<gene>
    <name evidence="1" type="ORF">B296_00029958</name>
</gene>
<dbReference type="Proteomes" id="UP000287651">
    <property type="component" value="Unassembled WGS sequence"/>
</dbReference>
<accession>A0A426XXV7</accession>